<keyword evidence="2" id="KW-1133">Transmembrane helix</keyword>
<accession>A0A7T0PXC1</accession>
<evidence type="ECO:0000313" key="4">
    <source>
        <dbReference type="EMBL" id="QPL05485.1"/>
    </source>
</evidence>
<dbReference type="InterPro" id="IPR033435">
    <property type="entry name" value="DUF5129"/>
</dbReference>
<dbReference type="AlphaFoldDB" id="A0A7T0PXC1"/>
<keyword evidence="2" id="KW-0812">Transmembrane</keyword>
<feature type="region of interest" description="Disordered" evidence="1">
    <location>
        <begin position="489"/>
        <end position="512"/>
    </location>
</feature>
<dbReference type="Pfam" id="PF17173">
    <property type="entry name" value="DUF5129"/>
    <property type="match status" value="1"/>
</dbReference>
<protein>
    <submittedName>
        <fullName evidence="4">DUF5129 domain-containing protein</fullName>
    </submittedName>
</protein>
<organism evidence="4 5">
    <name type="scientific">Actinomyces respiraculi</name>
    <dbReference type="NCBI Taxonomy" id="2744574"/>
    <lineage>
        <taxon>Bacteria</taxon>
        <taxon>Bacillati</taxon>
        <taxon>Actinomycetota</taxon>
        <taxon>Actinomycetes</taxon>
        <taxon>Actinomycetales</taxon>
        <taxon>Actinomycetaceae</taxon>
        <taxon>Actinomyces</taxon>
    </lineage>
</organism>
<feature type="transmembrane region" description="Helical" evidence="2">
    <location>
        <begin position="17"/>
        <end position="36"/>
    </location>
</feature>
<keyword evidence="5" id="KW-1185">Reference proteome</keyword>
<gene>
    <name evidence="4" type="ORF">ID810_00300</name>
</gene>
<evidence type="ECO:0000313" key="5">
    <source>
        <dbReference type="Proteomes" id="UP000594637"/>
    </source>
</evidence>
<name>A0A7T0PXC1_9ACTO</name>
<proteinExistence type="predicted"/>
<evidence type="ECO:0000256" key="1">
    <source>
        <dbReference type="SAM" id="MobiDB-lite"/>
    </source>
</evidence>
<dbReference type="KEGG" id="arep:ID810_00300"/>
<reference evidence="4 5" key="1">
    <citation type="submission" date="2020-11" db="EMBL/GenBank/DDBJ databases">
        <title>Actinomyces sp. ZJ750.</title>
        <authorList>
            <person name="Zhou J."/>
        </authorList>
    </citation>
    <scope>NUCLEOTIDE SEQUENCE [LARGE SCALE GENOMIC DNA]</scope>
    <source>
        <strain evidence="4 5">ZJ750</strain>
    </source>
</reference>
<dbReference type="RefSeq" id="WP_166857538.1">
    <property type="nucleotide sequence ID" value="NZ_CP063989.1"/>
</dbReference>
<feature type="transmembrane region" description="Helical" evidence="2">
    <location>
        <begin position="180"/>
        <end position="200"/>
    </location>
</feature>
<feature type="compositionally biased region" description="Gly residues" evidence="1">
    <location>
        <begin position="491"/>
        <end position="505"/>
    </location>
</feature>
<dbReference type="Gene3D" id="3.10.310.50">
    <property type="match status" value="1"/>
</dbReference>
<evidence type="ECO:0000259" key="3">
    <source>
        <dbReference type="Pfam" id="PF17173"/>
    </source>
</evidence>
<dbReference type="EMBL" id="CP063989">
    <property type="protein sequence ID" value="QPL05485.1"/>
    <property type="molecule type" value="Genomic_DNA"/>
</dbReference>
<evidence type="ECO:0000256" key="2">
    <source>
        <dbReference type="SAM" id="Phobius"/>
    </source>
</evidence>
<feature type="domain" description="DUF5129" evidence="3">
    <location>
        <begin position="46"/>
        <end position="379"/>
    </location>
</feature>
<dbReference type="Proteomes" id="UP000594637">
    <property type="component" value="Chromosome"/>
</dbReference>
<keyword evidence="2" id="KW-0472">Membrane</keyword>
<sequence>MVALGGLRSVLALTSKTAVGVLLIALAPLMILWPFGRTHAPQVEIHDEYGVLQPAAVEDRLSDLRFRQDVTLAVVTLDADYSANFNLEVLTYARENQPQWISAEDPNYWADGLVILAVSPSGRWVGVYFGEDVKVDTATQGGIQEAGKNAFRDGDWAGGLVDMGREAALAVGKPAFARAGVVWVVGAIAGLFGTVSVWWAGLMSRGRYRRAERHYANVTRDWEETEVLARTVPENEPHGAQVLIRYSWFRGRYFDLTKKMQEISINKGADWFRFRNIGLTGSIAEEAATLDELDDTIANASALLTMSSTWREVWNNELGPVYEDAAAFESLCDQIDRKALGVSTLEQRAWLRTTVNGLGQWTADLEARRVTPSAALDHLDSVSEKIRSRAMDLSQQAISADQSASADLRKKRYKEVRKSWKKSSDPYAGTWRVGDTTGTYHPASTIRLNSSSAGLEGAGPAKGSASGFAPVAGLVTGYSTAANWSASTSSGSGGSYGGGGGGFSGAGSSSHF</sequence>